<name>A0A814GFC3_9BILA</name>
<dbReference type="PANTHER" id="PTHR45716">
    <property type="entry name" value="BITESIZE, ISOFORM I"/>
    <property type="match status" value="1"/>
</dbReference>
<dbReference type="PROSITE" id="PS50004">
    <property type="entry name" value="C2"/>
    <property type="match status" value="2"/>
</dbReference>
<dbReference type="Gene3D" id="2.60.40.150">
    <property type="entry name" value="C2 domain"/>
    <property type="match status" value="2"/>
</dbReference>
<feature type="region of interest" description="Disordered" evidence="4">
    <location>
        <begin position="347"/>
        <end position="369"/>
    </location>
</feature>
<evidence type="ECO:0000313" key="6">
    <source>
        <dbReference type="EMBL" id="CAF0995571.1"/>
    </source>
</evidence>
<feature type="compositionally biased region" description="Basic and acidic residues" evidence="4">
    <location>
        <begin position="390"/>
        <end position="422"/>
    </location>
</feature>
<feature type="compositionally biased region" description="Acidic residues" evidence="4">
    <location>
        <begin position="349"/>
        <end position="361"/>
    </location>
</feature>
<evidence type="ECO:0000256" key="4">
    <source>
        <dbReference type="SAM" id="MobiDB-lite"/>
    </source>
</evidence>
<evidence type="ECO:0000313" key="7">
    <source>
        <dbReference type="Proteomes" id="UP000663870"/>
    </source>
</evidence>
<feature type="compositionally biased region" description="Low complexity" evidence="4">
    <location>
        <begin position="464"/>
        <end position="477"/>
    </location>
</feature>
<dbReference type="GO" id="GO:0006887">
    <property type="term" value="P:exocytosis"/>
    <property type="evidence" value="ECO:0007669"/>
    <property type="project" value="TreeGrafter"/>
</dbReference>
<dbReference type="GO" id="GO:0042043">
    <property type="term" value="F:neurexin family protein binding"/>
    <property type="evidence" value="ECO:0007669"/>
    <property type="project" value="TreeGrafter"/>
</dbReference>
<dbReference type="GO" id="GO:0070382">
    <property type="term" value="C:exocytic vesicle"/>
    <property type="evidence" value="ECO:0007669"/>
    <property type="project" value="TreeGrafter"/>
</dbReference>
<comment type="caution">
    <text evidence="6">The sequence shown here is derived from an EMBL/GenBank/DDBJ whole genome shotgun (WGS) entry which is preliminary data.</text>
</comment>
<dbReference type="FunFam" id="2.60.40.150:FF:000006">
    <property type="entry name" value="Synaptotagmin-like 5, isoform CRA_a"/>
    <property type="match status" value="1"/>
</dbReference>
<protein>
    <recommendedName>
        <fullName evidence="5">C2 domain-containing protein</fullName>
    </recommendedName>
</protein>
<feature type="compositionally biased region" description="Polar residues" evidence="4">
    <location>
        <begin position="127"/>
        <end position="149"/>
    </location>
</feature>
<evidence type="ECO:0000256" key="2">
    <source>
        <dbReference type="ARBA" id="ARBA00022737"/>
    </source>
</evidence>
<dbReference type="SMART" id="SM00239">
    <property type="entry name" value="C2"/>
    <property type="match status" value="1"/>
</dbReference>
<dbReference type="GO" id="GO:0005886">
    <property type="term" value="C:plasma membrane"/>
    <property type="evidence" value="ECO:0007669"/>
    <property type="project" value="TreeGrafter"/>
</dbReference>
<feature type="compositionally biased region" description="Low complexity" evidence="4">
    <location>
        <begin position="203"/>
        <end position="220"/>
    </location>
</feature>
<gene>
    <name evidence="6" type="ORF">JXQ802_LOCUS13902</name>
</gene>
<dbReference type="PANTHER" id="PTHR45716:SF2">
    <property type="entry name" value="BITESIZE, ISOFORM I"/>
    <property type="match status" value="1"/>
</dbReference>
<feature type="region of interest" description="Disordered" evidence="4">
    <location>
        <begin position="385"/>
        <end position="432"/>
    </location>
</feature>
<feature type="region of interest" description="Disordered" evidence="4">
    <location>
        <begin position="1"/>
        <end position="23"/>
    </location>
</feature>
<sequence>MTRFYPSTNNHSITNKKNLTDHNNENNICEEAFVVRVTQQWKLKTSDQQQSTNNEYSQPFIDPHSFTQSKNINTISNLSNENLSSYTDKNSNKDGLSTIIDESEKSTIKIKKRNTPIHNSHRRRRPNLNNTSRLNESSNSQLYTNSNKTKFIETKKPIKKNEKSLPIFIPPKTSSTQSHIFSSTFLFDNSLQTKKKSVNKQQNTFTNNNSSSPTSWTSTSSTSPVYYHMQSLSNLSDEDSADDNLFIQKTKPKLKDQQTHSSFPTGFNSPLAIFITDPYGHSHRFNPETDILEKRNSREEIFDEDLIPTDTNTLCANSVFDISSSSEIITIPSVPLITLDRHSLHSISEEEDEDEDEEESDHDSSNIFSKELDRIEALDRSYQINFNPTNKDHNEIQHRTDKELLGRRWSDGNSNEEKERIPSTESSMKKTSSAISITKSSENLPVKLSLTKYILTKLHLISSSKDNDSNISSSIINPQKKRTVRRSTDKKHSRTTLSTINDSKSKPNTNIYESSNSLISNRSVQEQNLTTDTIQSPNNSYRFNNNNNNKQTLGDKFGSVGTLDKIDSDDDDDDDIDGKFEKAKLGLANRASSCMDMRGSQSSINSVVSEKKAHYGLDISGTIELKLTYSTTTGALDILIHNCKNLTPAQKNKKSDPYVKVYLLPDRSKNSKRKTSTKKNTTDPVFDEKLRYHVTKQEFETRVLWISVWSQGALGQNNFLGEIHIPLSNCTLDKTQEHQLVAQKQKNDLAPVIEPTVESAEIQFQLTFIENPNHKEVGTLQVHYIEGKAIFSGKRQVDAICKGILMPDHVKRKLPAIRKGPTPKWEIPIRWDGVRRNNLENSSVEISIWSQERFRKTMVGFVRLNLARGHFDNKPVKWSDATKAEKSAWETFLRRPTETHHFRLPLRPATVEDK</sequence>
<dbReference type="CDD" id="cd08521">
    <property type="entry name" value="C2A_SLP"/>
    <property type="match status" value="1"/>
</dbReference>
<dbReference type="Pfam" id="PF00168">
    <property type="entry name" value="C2"/>
    <property type="match status" value="2"/>
</dbReference>
<feature type="region of interest" description="Disordered" evidence="4">
    <location>
        <begin position="464"/>
        <end position="560"/>
    </location>
</feature>
<dbReference type="EMBL" id="CAJNOL010000305">
    <property type="protein sequence ID" value="CAF0995571.1"/>
    <property type="molecule type" value="Genomic_DNA"/>
</dbReference>
<reference evidence="6" key="1">
    <citation type="submission" date="2021-02" db="EMBL/GenBank/DDBJ databases">
        <authorList>
            <person name="Nowell W R."/>
        </authorList>
    </citation>
    <scope>NUCLEOTIDE SEQUENCE</scope>
</reference>
<evidence type="ECO:0000256" key="1">
    <source>
        <dbReference type="ARBA" id="ARBA00004370"/>
    </source>
</evidence>
<keyword evidence="7" id="KW-1185">Reference proteome</keyword>
<evidence type="ECO:0000256" key="3">
    <source>
        <dbReference type="ARBA" id="ARBA00023136"/>
    </source>
</evidence>
<feature type="compositionally biased region" description="Basic residues" evidence="4">
    <location>
        <begin position="108"/>
        <end position="126"/>
    </location>
</feature>
<keyword evidence="3" id="KW-0472">Membrane</keyword>
<feature type="domain" description="C2" evidence="5">
    <location>
        <begin position="758"/>
        <end position="879"/>
    </location>
</feature>
<dbReference type="InterPro" id="IPR035892">
    <property type="entry name" value="C2_domain_sf"/>
</dbReference>
<keyword evidence="2" id="KW-0677">Repeat</keyword>
<dbReference type="AlphaFoldDB" id="A0A814GFC3"/>
<feature type="region of interest" description="Disordered" evidence="4">
    <location>
        <begin position="107"/>
        <end position="150"/>
    </location>
</feature>
<accession>A0A814GFC3</accession>
<dbReference type="SUPFAM" id="SSF49562">
    <property type="entry name" value="C2 domain (Calcium/lipid-binding domain, CaLB)"/>
    <property type="match status" value="2"/>
</dbReference>
<feature type="compositionally biased region" description="Polar residues" evidence="4">
    <location>
        <begin position="495"/>
        <end position="537"/>
    </location>
</feature>
<evidence type="ECO:0000259" key="5">
    <source>
        <dbReference type="PROSITE" id="PS50004"/>
    </source>
</evidence>
<proteinExistence type="predicted"/>
<dbReference type="Proteomes" id="UP000663870">
    <property type="component" value="Unassembled WGS sequence"/>
</dbReference>
<dbReference type="InterPro" id="IPR000008">
    <property type="entry name" value="C2_dom"/>
</dbReference>
<organism evidence="6 7">
    <name type="scientific">Rotaria sordida</name>
    <dbReference type="NCBI Taxonomy" id="392033"/>
    <lineage>
        <taxon>Eukaryota</taxon>
        <taxon>Metazoa</taxon>
        <taxon>Spiralia</taxon>
        <taxon>Gnathifera</taxon>
        <taxon>Rotifera</taxon>
        <taxon>Eurotatoria</taxon>
        <taxon>Bdelloidea</taxon>
        <taxon>Philodinida</taxon>
        <taxon>Philodinidae</taxon>
        <taxon>Rotaria</taxon>
    </lineage>
</organism>
<feature type="domain" description="C2" evidence="5">
    <location>
        <begin position="619"/>
        <end position="740"/>
    </location>
</feature>
<comment type="subcellular location">
    <subcellularLocation>
        <location evidence="1">Membrane</location>
    </subcellularLocation>
</comment>
<feature type="compositionally biased region" description="Low complexity" evidence="4">
    <location>
        <begin position="538"/>
        <end position="549"/>
    </location>
</feature>
<feature type="compositionally biased region" description="Basic residues" evidence="4">
    <location>
        <begin position="479"/>
        <end position="494"/>
    </location>
</feature>
<feature type="compositionally biased region" description="Polar residues" evidence="4">
    <location>
        <begin position="1"/>
        <end position="17"/>
    </location>
</feature>
<feature type="region of interest" description="Disordered" evidence="4">
    <location>
        <begin position="198"/>
        <end position="220"/>
    </location>
</feature>